<evidence type="ECO:0000256" key="13">
    <source>
        <dbReference type="PIRSR" id="PIRSR604385-2"/>
    </source>
</evidence>
<dbReference type="GO" id="GO:0019144">
    <property type="term" value="F:ADP-sugar diphosphatase activity"/>
    <property type="evidence" value="ECO:0007669"/>
    <property type="project" value="TreeGrafter"/>
</dbReference>
<proteinExistence type="inferred from homology"/>
<keyword evidence="7 13" id="KW-0460">Magnesium</keyword>
<dbReference type="GO" id="GO:0005829">
    <property type="term" value="C:cytosol"/>
    <property type="evidence" value="ECO:0007669"/>
    <property type="project" value="TreeGrafter"/>
</dbReference>
<protein>
    <recommendedName>
        <fullName evidence="4">ADP-ribose pyrophosphatase</fullName>
        <ecNumber evidence="3">3.6.1.13</ecNumber>
    </recommendedName>
    <alternativeName>
        <fullName evidence="9">ADP-ribose diphosphatase</fullName>
    </alternativeName>
    <alternativeName>
        <fullName evidence="11">ADP-ribose phosphohydrolase</fullName>
    </alternativeName>
    <alternativeName>
        <fullName evidence="10">Adenosine diphosphoribose pyrophosphatase</fullName>
    </alternativeName>
</protein>
<evidence type="ECO:0000256" key="2">
    <source>
        <dbReference type="ARBA" id="ARBA00007482"/>
    </source>
</evidence>
<dbReference type="GO" id="GO:0019693">
    <property type="term" value="P:ribose phosphate metabolic process"/>
    <property type="evidence" value="ECO:0007669"/>
    <property type="project" value="TreeGrafter"/>
</dbReference>
<dbReference type="STRING" id="1748243.Tel_05280"/>
<dbReference type="Proteomes" id="UP000055136">
    <property type="component" value="Chromosome"/>
</dbReference>
<evidence type="ECO:0000256" key="12">
    <source>
        <dbReference type="ARBA" id="ARBA00049546"/>
    </source>
</evidence>
<dbReference type="NCBIfam" id="TIGR00052">
    <property type="entry name" value="nudix-type nucleoside diphosphatase, YffH/AdpP family"/>
    <property type="match status" value="1"/>
</dbReference>
<dbReference type="EC" id="3.6.1.13" evidence="3"/>
<keyword evidence="16" id="KW-1185">Reference proteome</keyword>
<comment type="catalytic activity">
    <reaction evidence="12">
        <text>ADP-D-ribose + H2O = D-ribose 5-phosphate + AMP + 2 H(+)</text>
        <dbReference type="Rhea" id="RHEA:10412"/>
        <dbReference type="ChEBI" id="CHEBI:15377"/>
        <dbReference type="ChEBI" id="CHEBI:15378"/>
        <dbReference type="ChEBI" id="CHEBI:57967"/>
        <dbReference type="ChEBI" id="CHEBI:78346"/>
        <dbReference type="ChEBI" id="CHEBI:456215"/>
        <dbReference type="EC" id="3.6.1.13"/>
    </reaction>
</comment>
<dbReference type="InterPro" id="IPR020084">
    <property type="entry name" value="NUDIX_hydrolase_CS"/>
</dbReference>
<name>A0A0S2TBU5_9GAMM</name>
<evidence type="ECO:0000256" key="10">
    <source>
        <dbReference type="ARBA" id="ARBA00030308"/>
    </source>
</evidence>
<comment type="function">
    <text evidence="8">Acts on ADP-mannose and ADP-glucose as well as ADP-ribose. Prevents glycogen biosynthesis. The reaction catalyzed by this enzyme is a limiting step of the gluconeogenic process.</text>
</comment>
<dbReference type="CDD" id="cd24155">
    <property type="entry name" value="NUDIX_ADPRase"/>
    <property type="match status" value="1"/>
</dbReference>
<dbReference type="SUPFAM" id="SSF55811">
    <property type="entry name" value="Nudix"/>
    <property type="match status" value="1"/>
</dbReference>
<keyword evidence="6 15" id="KW-0378">Hydrolase</keyword>
<evidence type="ECO:0000256" key="5">
    <source>
        <dbReference type="ARBA" id="ARBA00022723"/>
    </source>
</evidence>
<evidence type="ECO:0000256" key="7">
    <source>
        <dbReference type="ARBA" id="ARBA00022842"/>
    </source>
</evidence>
<sequence length="199" mass="22158">MKYGDVDVVSKSVRFQGFFHIEKYRLRHALFGGGMSAVMSRELFQRGHAVAMLPYDPILDKVVLIEQFRIGALDDPDGPWLTEIVAGMIDEGETADMVARREALEESGCQVSELQHVCRYYPSPGACSETIELFCGRVDAAQAGGIHGLDHEHEDIRVISVAFDEAMAWIDSGRLNSAAVIMAMQWLALNKEQVVRAWT</sequence>
<evidence type="ECO:0000256" key="3">
    <source>
        <dbReference type="ARBA" id="ARBA00012453"/>
    </source>
</evidence>
<dbReference type="GO" id="GO:0046872">
    <property type="term" value="F:metal ion binding"/>
    <property type="evidence" value="ECO:0007669"/>
    <property type="project" value="UniProtKB-KW"/>
</dbReference>
<reference evidence="15" key="1">
    <citation type="submission" date="2015-10" db="EMBL/GenBank/DDBJ databases">
        <title>Description of Candidatus Tenderia electrophaga gen. nov, sp. nov., an Uncultivated Electroautotroph from a Biocathode Enrichment.</title>
        <authorList>
            <person name="Eddie B.J."/>
            <person name="Malanoski A.P."/>
            <person name="Wang Z."/>
            <person name="Hall R.J."/>
            <person name="Oh S.D."/>
            <person name="Heiner C."/>
            <person name="Lin B."/>
            <person name="Strycharz-Glaven S.M."/>
        </authorList>
    </citation>
    <scope>NUCLEOTIDE SEQUENCE [LARGE SCALE GENOMIC DNA]</scope>
    <source>
        <strain evidence="15">NRL1</strain>
    </source>
</reference>
<organism evidence="15 16">
    <name type="scientific">Candidatus Tenderia electrophaga</name>
    <dbReference type="NCBI Taxonomy" id="1748243"/>
    <lineage>
        <taxon>Bacteria</taxon>
        <taxon>Pseudomonadati</taxon>
        <taxon>Pseudomonadota</taxon>
        <taxon>Gammaproteobacteria</taxon>
        <taxon>Candidatus Tenderiales</taxon>
        <taxon>Candidatus Tenderiaceae</taxon>
        <taxon>Candidatus Tenderia</taxon>
    </lineage>
</organism>
<dbReference type="Pfam" id="PF00293">
    <property type="entry name" value="NUDIX"/>
    <property type="match status" value="1"/>
</dbReference>
<dbReference type="InterPro" id="IPR000086">
    <property type="entry name" value="NUDIX_hydrolase_dom"/>
</dbReference>
<dbReference type="EMBL" id="CP013099">
    <property type="protein sequence ID" value="ALP52606.1"/>
    <property type="molecule type" value="Genomic_DNA"/>
</dbReference>
<dbReference type="InterPro" id="IPR015797">
    <property type="entry name" value="NUDIX_hydrolase-like_dom_sf"/>
</dbReference>
<evidence type="ECO:0000313" key="16">
    <source>
        <dbReference type="Proteomes" id="UP000055136"/>
    </source>
</evidence>
<keyword evidence="5 13" id="KW-0479">Metal-binding</keyword>
<feature type="binding site" evidence="13">
    <location>
        <position position="102"/>
    </location>
    <ligand>
        <name>Mg(2+)</name>
        <dbReference type="ChEBI" id="CHEBI:18420"/>
        <label>1</label>
    </ligand>
</feature>
<evidence type="ECO:0000256" key="11">
    <source>
        <dbReference type="ARBA" id="ARBA00033056"/>
    </source>
</evidence>
<dbReference type="KEGG" id="tee:Tel_05280"/>
<dbReference type="PANTHER" id="PTHR11839:SF5">
    <property type="entry name" value="ADP-RIBOSE PYROPHOSPHATASE"/>
    <property type="match status" value="1"/>
</dbReference>
<evidence type="ECO:0000259" key="14">
    <source>
        <dbReference type="PROSITE" id="PS51462"/>
    </source>
</evidence>
<evidence type="ECO:0000256" key="1">
    <source>
        <dbReference type="ARBA" id="ARBA00001946"/>
    </source>
</evidence>
<feature type="binding site" evidence="13">
    <location>
        <position position="86"/>
    </location>
    <ligand>
        <name>Mg(2+)</name>
        <dbReference type="ChEBI" id="CHEBI:18420"/>
        <label>1</label>
    </ligand>
</feature>
<evidence type="ECO:0000256" key="8">
    <source>
        <dbReference type="ARBA" id="ARBA00025164"/>
    </source>
</evidence>
<dbReference type="PANTHER" id="PTHR11839">
    <property type="entry name" value="UDP/ADP-SUGAR PYROPHOSPHATASE"/>
    <property type="match status" value="1"/>
</dbReference>
<evidence type="ECO:0000256" key="4">
    <source>
        <dbReference type="ARBA" id="ARBA00013297"/>
    </source>
</evidence>
<accession>A0A0S2TBU5</accession>
<evidence type="ECO:0000313" key="15">
    <source>
        <dbReference type="EMBL" id="ALP52606.1"/>
    </source>
</evidence>
<dbReference type="PROSITE" id="PS00893">
    <property type="entry name" value="NUDIX_BOX"/>
    <property type="match status" value="1"/>
</dbReference>
<feature type="binding site" evidence="13">
    <location>
        <position position="106"/>
    </location>
    <ligand>
        <name>Mg(2+)</name>
        <dbReference type="ChEBI" id="CHEBI:18420"/>
        <label>1</label>
    </ligand>
</feature>
<dbReference type="GO" id="GO:0006753">
    <property type="term" value="P:nucleoside phosphate metabolic process"/>
    <property type="evidence" value="ECO:0007669"/>
    <property type="project" value="TreeGrafter"/>
</dbReference>
<feature type="domain" description="Nudix hydrolase" evidence="14">
    <location>
        <begin position="45"/>
        <end position="183"/>
    </location>
</feature>
<gene>
    <name evidence="15" type="primary">nudF</name>
    <name evidence="15" type="ORF">Tel_05280</name>
</gene>
<dbReference type="Gene3D" id="3.90.79.10">
    <property type="entry name" value="Nucleoside Triphosphate Pyrophosphohydrolase"/>
    <property type="match status" value="1"/>
</dbReference>
<evidence type="ECO:0000256" key="6">
    <source>
        <dbReference type="ARBA" id="ARBA00022801"/>
    </source>
</evidence>
<dbReference type="InterPro" id="IPR004385">
    <property type="entry name" value="NDP_pyrophosphatase"/>
</dbReference>
<evidence type="ECO:0000256" key="9">
    <source>
        <dbReference type="ARBA" id="ARBA00030162"/>
    </source>
</evidence>
<comment type="cofactor">
    <cofactor evidence="1 13">
        <name>Mg(2+)</name>
        <dbReference type="ChEBI" id="CHEBI:18420"/>
    </cofactor>
</comment>
<feature type="binding site" evidence="13">
    <location>
        <position position="154"/>
    </location>
    <ligand>
        <name>Mg(2+)</name>
        <dbReference type="ChEBI" id="CHEBI:18420"/>
        <label>1</label>
    </ligand>
</feature>
<dbReference type="AlphaFoldDB" id="A0A0S2TBU5"/>
<dbReference type="PROSITE" id="PS51462">
    <property type="entry name" value="NUDIX"/>
    <property type="match status" value="1"/>
</dbReference>
<dbReference type="GO" id="GO:0047631">
    <property type="term" value="F:ADP-ribose diphosphatase activity"/>
    <property type="evidence" value="ECO:0007669"/>
    <property type="project" value="UniProtKB-EC"/>
</dbReference>
<comment type="similarity">
    <text evidence="2">Belongs to the Nudix hydrolase family. NudF subfamily.</text>
</comment>